<name>A0ABR3FJQ0_9AGAR</name>
<accession>A0ABR3FJQ0</accession>
<evidence type="ECO:0000313" key="2">
    <source>
        <dbReference type="Proteomes" id="UP001465976"/>
    </source>
</evidence>
<sequence>MAGLLQVTSQTSTQSEGNPFISREGAVIHDIVRLDAPVVWDIIDTTGAMRKMVKYVADIRQRLALKSEEGGMANYEDEFAGGVVEGHVDISERGGRSVGVRREVAECAYKPAPQPDGAKVNVDVEHGPQELQCTLQLPIHKWVDVPKALARVSLAAIVTASALPTAPNSNSDLREQHGDAYQYALSSPAL</sequence>
<evidence type="ECO:0000313" key="1">
    <source>
        <dbReference type="EMBL" id="KAL0575535.1"/>
    </source>
</evidence>
<proteinExistence type="predicted"/>
<comment type="caution">
    <text evidence="1">The sequence shown here is derived from an EMBL/GenBank/DDBJ whole genome shotgun (WGS) entry which is preliminary data.</text>
</comment>
<reference evidence="1 2" key="1">
    <citation type="submission" date="2024-02" db="EMBL/GenBank/DDBJ databases">
        <title>A draft genome for the cacao thread blight pathogen Marasmius crinis-equi.</title>
        <authorList>
            <person name="Cohen S.P."/>
            <person name="Baruah I.K."/>
            <person name="Amoako-Attah I."/>
            <person name="Bukari Y."/>
            <person name="Meinhardt L.W."/>
            <person name="Bailey B.A."/>
        </authorList>
    </citation>
    <scope>NUCLEOTIDE SEQUENCE [LARGE SCALE GENOMIC DNA]</scope>
    <source>
        <strain evidence="1 2">GH-76</strain>
    </source>
</reference>
<protein>
    <submittedName>
        <fullName evidence="1">Uncharacterized protein</fullName>
    </submittedName>
</protein>
<dbReference type="Proteomes" id="UP001465976">
    <property type="component" value="Unassembled WGS sequence"/>
</dbReference>
<gene>
    <name evidence="1" type="ORF">V5O48_006435</name>
</gene>
<dbReference type="EMBL" id="JBAHYK010000295">
    <property type="protein sequence ID" value="KAL0575535.1"/>
    <property type="molecule type" value="Genomic_DNA"/>
</dbReference>
<organism evidence="1 2">
    <name type="scientific">Marasmius crinis-equi</name>
    <dbReference type="NCBI Taxonomy" id="585013"/>
    <lineage>
        <taxon>Eukaryota</taxon>
        <taxon>Fungi</taxon>
        <taxon>Dikarya</taxon>
        <taxon>Basidiomycota</taxon>
        <taxon>Agaricomycotina</taxon>
        <taxon>Agaricomycetes</taxon>
        <taxon>Agaricomycetidae</taxon>
        <taxon>Agaricales</taxon>
        <taxon>Marasmiineae</taxon>
        <taxon>Marasmiaceae</taxon>
        <taxon>Marasmius</taxon>
    </lineage>
</organism>
<keyword evidence="2" id="KW-1185">Reference proteome</keyword>